<keyword evidence="4" id="KW-1185">Reference proteome</keyword>
<dbReference type="EMBL" id="AMQN01012085">
    <property type="status" value="NOT_ANNOTATED_CDS"/>
    <property type="molecule type" value="Genomic_DNA"/>
</dbReference>
<gene>
    <name evidence="2" type="ORF">CAPTEDRAFT_192206</name>
</gene>
<reference evidence="4" key="1">
    <citation type="submission" date="2012-12" db="EMBL/GenBank/DDBJ databases">
        <authorList>
            <person name="Hellsten U."/>
            <person name="Grimwood J."/>
            <person name="Chapman J.A."/>
            <person name="Shapiro H."/>
            <person name="Aerts A."/>
            <person name="Otillar R.P."/>
            <person name="Terry A.Y."/>
            <person name="Boore J.L."/>
            <person name="Simakov O."/>
            <person name="Marletaz F."/>
            <person name="Cho S.-J."/>
            <person name="Edsinger-Gonzales E."/>
            <person name="Havlak P."/>
            <person name="Kuo D.-H."/>
            <person name="Larsson T."/>
            <person name="Lv J."/>
            <person name="Arendt D."/>
            <person name="Savage R."/>
            <person name="Osoegawa K."/>
            <person name="de Jong P."/>
            <person name="Lindberg D.R."/>
            <person name="Seaver E.C."/>
            <person name="Weisblat D.A."/>
            <person name="Putnam N.H."/>
            <person name="Grigoriev I.V."/>
            <person name="Rokhsar D.S."/>
        </authorList>
    </citation>
    <scope>NUCLEOTIDE SEQUENCE</scope>
    <source>
        <strain evidence="4">I ESC-2004</strain>
    </source>
</reference>
<evidence type="ECO:0000313" key="2">
    <source>
        <dbReference type="EMBL" id="ELT94928.1"/>
    </source>
</evidence>
<feature type="compositionally biased region" description="Polar residues" evidence="1">
    <location>
        <begin position="16"/>
        <end position="37"/>
    </location>
</feature>
<reference evidence="3" key="3">
    <citation type="submission" date="2015-06" db="UniProtKB">
        <authorList>
            <consortium name="EnsemblMetazoa"/>
        </authorList>
    </citation>
    <scope>IDENTIFICATION</scope>
</reference>
<sequence length="446" mass="49556">MIEKTGSSDHGEKSIWKSSHWSNNRPISLGTNSADQKSTGEKYIRNWNEEDRHLNREADKCSVGLLPCSLSQEGYSVSFKNAKRLNRGQQKRLAAELSRIDRHSKKAEDNIVIHQKAIVDELLAEYPHLKNQICLLLLKDAPQLLIRLGLPRIRPREVDMKSRNSGALEAEPVDKRNDKLSLTGMKYWDGVSKSVKAPVTGVVSPAKPEKTTRTSKQRKKPVKPPLPKIDTTPTPEITVATGMTPSVATTPTTVREELETAASLAKDSLALPGQPESQISPTSGYFKFPTLTSGEKGVERKISQFNAKNIKVSHYVHSDFGFHQERMKPDAGMSTQKKFCQEKDVENSIAETAQKHINACQAASLRTRGSRAEQSIEDLKTLLHPGGSWKIKSFAKFPRVGSHSYGGPGLLRSKTVHQGRARIWPLPDISSKSLDHIARTVVVEKK</sequence>
<organism evidence="2">
    <name type="scientific">Capitella teleta</name>
    <name type="common">Polychaete worm</name>
    <dbReference type="NCBI Taxonomy" id="283909"/>
    <lineage>
        <taxon>Eukaryota</taxon>
        <taxon>Metazoa</taxon>
        <taxon>Spiralia</taxon>
        <taxon>Lophotrochozoa</taxon>
        <taxon>Annelida</taxon>
        <taxon>Polychaeta</taxon>
        <taxon>Sedentaria</taxon>
        <taxon>Scolecida</taxon>
        <taxon>Capitellidae</taxon>
        <taxon>Capitella</taxon>
    </lineage>
</organism>
<accession>R7TM70</accession>
<dbReference type="Proteomes" id="UP000014760">
    <property type="component" value="Unassembled WGS sequence"/>
</dbReference>
<dbReference type="AlphaFoldDB" id="R7TM70"/>
<protein>
    <submittedName>
        <fullName evidence="2 3">Uncharacterized protein</fullName>
    </submittedName>
</protein>
<evidence type="ECO:0000256" key="1">
    <source>
        <dbReference type="SAM" id="MobiDB-lite"/>
    </source>
</evidence>
<feature type="region of interest" description="Disordered" evidence="1">
    <location>
        <begin position="199"/>
        <end position="239"/>
    </location>
</feature>
<feature type="compositionally biased region" description="Basic and acidic residues" evidence="1">
    <location>
        <begin position="1"/>
        <end position="15"/>
    </location>
</feature>
<feature type="region of interest" description="Disordered" evidence="1">
    <location>
        <begin position="1"/>
        <end position="39"/>
    </location>
</feature>
<reference evidence="2 4" key="2">
    <citation type="journal article" date="2013" name="Nature">
        <title>Insights into bilaterian evolution from three spiralian genomes.</title>
        <authorList>
            <person name="Simakov O."/>
            <person name="Marletaz F."/>
            <person name="Cho S.J."/>
            <person name="Edsinger-Gonzales E."/>
            <person name="Havlak P."/>
            <person name="Hellsten U."/>
            <person name="Kuo D.H."/>
            <person name="Larsson T."/>
            <person name="Lv J."/>
            <person name="Arendt D."/>
            <person name="Savage R."/>
            <person name="Osoegawa K."/>
            <person name="de Jong P."/>
            <person name="Grimwood J."/>
            <person name="Chapman J.A."/>
            <person name="Shapiro H."/>
            <person name="Aerts A."/>
            <person name="Otillar R.P."/>
            <person name="Terry A.Y."/>
            <person name="Boore J.L."/>
            <person name="Grigoriev I.V."/>
            <person name="Lindberg D.R."/>
            <person name="Seaver E.C."/>
            <person name="Weisblat D.A."/>
            <person name="Putnam N.H."/>
            <person name="Rokhsar D.S."/>
        </authorList>
    </citation>
    <scope>NUCLEOTIDE SEQUENCE</scope>
    <source>
        <strain evidence="2 4">I ESC-2004</strain>
    </source>
</reference>
<feature type="compositionally biased region" description="Basic residues" evidence="1">
    <location>
        <begin position="213"/>
        <end position="222"/>
    </location>
</feature>
<evidence type="ECO:0000313" key="3">
    <source>
        <dbReference type="EnsemblMetazoa" id="CapteP192206"/>
    </source>
</evidence>
<dbReference type="EnsemblMetazoa" id="CapteT192206">
    <property type="protein sequence ID" value="CapteP192206"/>
    <property type="gene ID" value="CapteG192206"/>
</dbReference>
<dbReference type="EMBL" id="KB309282">
    <property type="protein sequence ID" value="ELT94928.1"/>
    <property type="molecule type" value="Genomic_DNA"/>
</dbReference>
<proteinExistence type="predicted"/>
<name>R7TM70_CAPTE</name>
<dbReference type="HOGENOM" id="CLU_614293_0_0_1"/>
<evidence type="ECO:0000313" key="4">
    <source>
        <dbReference type="Proteomes" id="UP000014760"/>
    </source>
</evidence>